<reference evidence="2" key="1">
    <citation type="journal article" date="2022" name="Mol. Ecol. Resour.">
        <title>The genomes of chicory, endive, great burdock and yacon provide insights into Asteraceae palaeo-polyploidization history and plant inulin production.</title>
        <authorList>
            <person name="Fan W."/>
            <person name="Wang S."/>
            <person name="Wang H."/>
            <person name="Wang A."/>
            <person name="Jiang F."/>
            <person name="Liu H."/>
            <person name="Zhao H."/>
            <person name="Xu D."/>
            <person name="Zhang Y."/>
        </authorList>
    </citation>
    <scope>NUCLEOTIDE SEQUENCE [LARGE SCALE GENOMIC DNA]</scope>
    <source>
        <strain evidence="2">cv. Punajuju</strain>
    </source>
</reference>
<gene>
    <name evidence="1" type="ORF">L2E82_26868</name>
</gene>
<sequence>MSSSVRPSLTLVYPTHTLSPVGLFLYLYPSRHFSSVLRAQHAYTRFPSLFGNSLIVFPYTKSTDTRLNSILARVAMMSSKLVLLVASDS</sequence>
<reference evidence="1 2" key="2">
    <citation type="journal article" date="2022" name="Mol. Ecol. Resour.">
        <title>The genomes of chicory, endive, great burdock and yacon provide insights into Asteraceae paleo-polyploidization history and plant inulin production.</title>
        <authorList>
            <person name="Fan W."/>
            <person name="Wang S."/>
            <person name="Wang H."/>
            <person name="Wang A."/>
            <person name="Jiang F."/>
            <person name="Liu H."/>
            <person name="Zhao H."/>
            <person name="Xu D."/>
            <person name="Zhang Y."/>
        </authorList>
    </citation>
    <scope>NUCLEOTIDE SEQUENCE [LARGE SCALE GENOMIC DNA]</scope>
    <source>
        <strain evidence="2">cv. Punajuju</strain>
        <tissue evidence="1">Leaves</tissue>
    </source>
</reference>
<keyword evidence="2" id="KW-1185">Reference proteome</keyword>
<name>A0ACB9CRM9_CICIN</name>
<dbReference type="EMBL" id="CM042013">
    <property type="protein sequence ID" value="KAI3736881.1"/>
    <property type="molecule type" value="Genomic_DNA"/>
</dbReference>
<evidence type="ECO:0000313" key="1">
    <source>
        <dbReference type="EMBL" id="KAI3736881.1"/>
    </source>
</evidence>
<organism evidence="1 2">
    <name type="scientific">Cichorium intybus</name>
    <name type="common">Chicory</name>
    <dbReference type="NCBI Taxonomy" id="13427"/>
    <lineage>
        <taxon>Eukaryota</taxon>
        <taxon>Viridiplantae</taxon>
        <taxon>Streptophyta</taxon>
        <taxon>Embryophyta</taxon>
        <taxon>Tracheophyta</taxon>
        <taxon>Spermatophyta</taxon>
        <taxon>Magnoliopsida</taxon>
        <taxon>eudicotyledons</taxon>
        <taxon>Gunneridae</taxon>
        <taxon>Pentapetalae</taxon>
        <taxon>asterids</taxon>
        <taxon>campanulids</taxon>
        <taxon>Asterales</taxon>
        <taxon>Asteraceae</taxon>
        <taxon>Cichorioideae</taxon>
        <taxon>Cichorieae</taxon>
        <taxon>Cichoriinae</taxon>
        <taxon>Cichorium</taxon>
    </lineage>
</organism>
<protein>
    <submittedName>
        <fullName evidence="1">Uncharacterized protein</fullName>
    </submittedName>
</protein>
<accession>A0ACB9CRM9</accession>
<evidence type="ECO:0000313" key="2">
    <source>
        <dbReference type="Proteomes" id="UP001055811"/>
    </source>
</evidence>
<proteinExistence type="predicted"/>
<dbReference type="Proteomes" id="UP001055811">
    <property type="component" value="Linkage Group LG05"/>
</dbReference>
<comment type="caution">
    <text evidence="1">The sequence shown here is derived from an EMBL/GenBank/DDBJ whole genome shotgun (WGS) entry which is preliminary data.</text>
</comment>